<protein>
    <recommendedName>
        <fullName evidence="1">Reverse transcriptase zinc-binding domain-containing protein</fullName>
    </recommendedName>
</protein>
<sequence length="261" mass="29925">MTLFGSSILDRGGIVFLLLTLSSFWDVVRASVSGWTFGVGRLLSVGPYRCSVGFLSVAFRIAQSREARVADYLCWQNGVLHWDVRFTRLLHDWEVEPFQAMIGLIYSIKVHQNQEDRVCWGPSRSGCFEVKSYYQILSLKTPLGFPWKSIWKVGAPPRVAFFVWTAAHGKILTMDNLRKRHICIVDWVVWVMPGSVVEVMASWMGSFRNSSNAKVWGAVPLCVMWVFLWRERNLRVFEGQERTVLDLKLVLLRTLFDSAAL</sequence>
<feature type="domain" description="Reverse transcriptase zinc-binding" evidence="1">
    <location>
        <begin position="128"/>
        <end position="183"/>
    </location>
</feature>
<gene>
    <name evidence="2" type="ORF">FSB_LOCUS34828</name>
</gene>
<dbReference type="AlphaFoldDB" id="A0A2N9GX83"/>
<dbReference type="Pfam" id="PF13966">
    <property type="entry name" value="zf-RVT"/>
    <property type="match status" value="1"/>
</dbReference>
<reference evidence="2" key="1">
    <citation type="submission" date="2018-02" db="EMBL/GenBank/DDBJ databases">
        <authorList>
            <person name="Cohen D.B."/>
            <person name="Kent A.D."/>
        </authorList>
    </citation>
    <scope>NUCLEOTIDE SEQUENCE</scope>
</reference>
<name>A0A2N9GX83_FAGSY</name>
<evidence type="ECO:0000259" key="1">
    <source>
        <dbReference type="Pfam" id="PF13966"/>
    </source>
</evidence>
<evidence type="ECO:0000313" key="2">
    <source>
        <dbReference type="EMBL" id="SPD06946.1"/>
    </source>
</evidence>
<proteinExistence type="predicted"/>
<accession>A0A2N9GX83</accession>
<dbReference type="InterPro" id="IPR026960">
    <property type="entry name" value="RVT-Znf"/>
</dbReference>
<organism evidence="2">
    <name type="scientific">Fagus sylvatica</name>
    <name type="common">Beechnut</name>
    <dbReference type="NCBI Taxonomy" id="28930"/>
    <lineage>
        <taxon>Eukaryota</taxon>
        <taxon>Viridiplantae</taxon>
        <taxon>Streptophyta</taxon>
        <taxon>Embryophyta</taxon>
        <taxon>Tracheophyta</taxon>
        <taxon>Spermatophyta</taxon>
        <taxon>Magnoliopsida</taxon>
        <taxon>eudicotyledons</taxon>
        <taxon>Gunneridae</taxon>
        <taxon>Pentapetalae</taxon>
        <taxon>rosids</taxon>
        <taxon>fabids</taxon>
        <taxon>Fagales</taxon>
        <taxon>Fagaceae</taxon>
        <taxon>Fagus</taxon>
    </lineage>
</organism>
<dbReference type="EMBL" id="OIVN01002855">
    <property type="protein sequence ID" value="SPD06946.1"/>
    <property type="molecule type" value="Genomic_DNA"/>
</dbReference>